<evidence type="ECO:0000313" key="8">
    <source>
        <dbReference type="EMBL" id="ABM62091.1"/>
    </source>
</evidence>
<evidence type="ECO:0000256" key="5">
    <source>
        <dbReference type="ARBA" id="ARBA00023136"/>
    </source>
</evidence>
<dbReference type="Proteomes" id="UP000000647">
    <property type="component" value="Chromosome"/>
</dbReference>
<sequence>MSERQRVFIWDLPTRLFHWGLVLALGLSWYSAEQGLSGWDLHKWSGYAVLTLVLFRILWGFVGSETARFRDFLAGPRTVGRYLVGWWRDRTPSRGHNPLGGWAVIVLLALVLAQAVTGLFATDDILRSGPLTGWVGSDLERTMTRLHTQIFDVLLILVTFHVAAIAVYRWVRGERLLVAMISGYKRNGFAPPWIAPLYRAVVAGTVAAGVVWLLLVTAP</sequence>
<feature type="transmembrane region" description="Helical" evidence="6">
    <location>
        <begin position="12"/>
        <end position="32"/>
    </location>
</feature>
<reference evidence="8 9" key="2">
    <citation type="journal article" date="2013" name="Stand. Genomic Sci.">
        <title>Complete genome sequence of Halorhodospira halophila SL1.</title>
        <authorList>
            <person name="Challacombe J.F."/>
            <person name="Majid S."/>
            <person name="Deole R."/>
            <person name="Brettin T.S."/>
            <person name="Bruce D."/>
            <person name="Delano S.F."/>
            <person name="Detter J.C."/>
            <person name="Gleasner C.D."/>
            <person name="Han C.S."/>
            <person name="Misra M."/>
            <person name="Reitenga K.G."/>
            <person name="Mikhailova N."/>
            <person name="Woyke T."/>
            <person name="Pitluck S."/>
            <person name="Nolan M."/>
            <person name="Land M.L."/>
            <person name="Saunders E."/>
            <person name="Tapia R."/>
            <person name="Lapidus A."/>
            <person name="Ivanova N."/>
            <person name="Hoff W.D."/>
        </authorList>
    </citation>
    <scope>NUCLEOTIDE SEQUENCE [LARGE SCALE GENOMIC DNA]</scope>
    <source>
        <strain evidence="9">DSM 244 / SL1</strain>
    </source>
</reference>
<feature type="transmembrane region" description="Helical" evidence="6">
    <location>
        <begin position="44"/>
        <end position="62"/>
    </location>
</feature>
<dbReference type="InterPro" id="IPR011577">
    <property type="entry name" value="Cyt_b561_bac/Ni-Hgenase"/>
</dbReference>
<name>A1WWM9_HALHL</name>
<dbReference type="HOGENOM" id="CLU_078451_0_0_6"/>
<dbReference type="OrthoDB" id="196472at2"/>
<dbReference type="PANTHER" id="PTHR30485">
    <property type="entry name" value="NI/FE-HYDROGENASE 1 B-TYPE CYTOCHROME SUBUNIT"/>
    <property type="match status" value="1"/>
</dbReference>
<dbReference type="GO" id="GO:0009055">
    <property type="term" value="F:electron transfer activity"/>
    <property type="evidence" value="ECO:0007669"/>
    <property type="project" value="InterPro"/>
</dbReference>
<dbReference type="EMBL" id="CP000544">
    <property type="protein sequence ID" value="ABM62091.1"/>
    <property type="molecule type" value="Genomic_DNA"/>
</dbReference>
<organism evidence="8 9">
    <name type="scientific">Halorhodospira halophila (strain DSM 244 / SL1)</name>
    <name type="common">Ectothiorhodospira halophila (strain DSM 244 / SL1)</name>
    <dbReference type="NCBI Taxonomy" id="349124"/>
    <lineage>
        <taxon>Bacteria</taxon>
        <taxon>Pseudomonadati</taxon>
        <taxon>Pseudomonadota</taxon>
        <taxon>Gammaproteobacteria</taxon>
        <taxon>Chromatiales</taxon>
        <taxon>Ectothiorhodospiraceae</taxon>
        <taxon>Halorhodospira</taxon>
    </lineage>
</organism>
<dbReference type="SUPFAM" id="SSF81342">
    <property type="entry name" value="Transmembrane di-heme cytochromes"/>
    <property type="match status" value="1"/>
</dbReference>
<protein>
    <submittedName>
        <fullName evidence="8">Cytochrome B561</fullName>
    </submittedName>
</protein>
<dbReference type="GO" id="GO:0005886">
    <property type="term" value="C:plasma membrane"/>
    <property type="evidence" value="ECO:0007669"/>
    <property type="project" value="UniProtKB-SubCell"/>
</dbReference>
<evidence type="ECO:0000256" key="4">
    <source>
        <dbReference type="ARBA" id="ARBA00022989"/>
    </source>
</evidence>
<accession>A1WWM9</accession>
<evidence type="ECO:0000256" key="2">
    <source>
        <dbReference type="ARBA" id="ARBA00022475"/>
    </source>
</evidence>
<dbReference type="GO" id="GO:0020037">
    <property type="term" value="F:heme binding"/>
    <property type="evidence" value="ECO:0007669"/>
    <property type="project" value="TreeGrafter"/>
</dbReference>
<dbReference type="InterPro" id="IPR016174">
    <property type="entry name" value="Di-haem_cyt_TM"/>
</dbReference>
<dbReference type="Pfam" id="PF01292">
    <property type="entry name" value="Ni_hydr_CYTB"/>
    <property type="match status" value="1"/>
</dbReference>
<keyword evidence="3 6" id="KW-0812">Transmembrane</keyword>
<evidence type="ECO:0000256" key="1">
    <source>
        <dbReference type="ARBA" id="ARBA00004651"/>
    </source>
</evidence>
<feature type="transmembrane region" description="Helical" evidence="6">
    <location>
        <begin position="99"/>
        <end position="121"/>
    </location>
</feature>
<dbReference type="STRING" id="349124.Hhal_1324"/>
<feature type="transmembrane region" description="Helical" evidence="6">
    <location>
        <begin position="150"/>
        <end position="171"/>
    </location>
</feature>
<keyword evidence="2" id="KW-1003">Cell membrane</keyword>
<dbReference type="RefSeq" id="WP_011814113.1">
    <property type="nucleotide sequence ID" value="NC_008789.1"/>
</dbReference>
<dbReference type="PANTHER" id="PTHR30485:SF2">
    <property type="entry name" value="BLL0597 PROTEIN"/>
    <property type="match status" value="1"/>
</dbReference>
<reference evidence="9" key="1">
    <citation type="submission" date="2006-12" db="EMBL/GenBank/DDBJ databases">
        <title>Complete sequence of Halorhodospira halophila SL1.</title>
        <authorList>
            <consortium name="US DOE Joint Genome Institute"/>
            <person name="Copeland A."/>
            <person name="Lucas S."/>
            <person name="Lapidus A."/>
            <person name="Barry K."/>
            <person name="Detter J.C."/>
            <person name="Glavina del Rio T."/>
            <person name="Hammon N."/>
            <person name="Israni S."/>
            <person name="Dalin E."/>
            <person name="Tice H."/>
            <person name="Pitluck S."/>
            <person name="Saunders E."/>
            <person name="Brettin T."/>
            <person name="Bruce D."/>
            <person name="Han C."/>
            <person name="Tapia R."/>
            <person name="Schmutz J."/>
            <person name="Larimer F."/>
            <person name="Land M."/>
            <person name="Hauser L."/>
            <person name="Kyrpides N."/>
            <person name="Mikhailova N."/>
            <person name="Hoff W."/>
            <person name="Richardson P."/>
        </authorList>
    </citation>
    <scope>NUCLEOTIDE SEQUENCE [LARGE SCALE GENOMIC DNA]</scope>
    <source>
        <strain evidence="9">DSM 244 / SL1</strain>
    </source>
</reference>
<feature type="domain" description="Cytochrome b561 bacterial/Ni-hydrogenase" evidence="7">
    <location>
        <begin position="10"/>
        <end position="183"/>
    </location>
</feature>
<dbReference type="eggNOG" id="COG3658">
    <property type="taxonomic scope" value="Bacteria"/>
</dbReference>
<keyword evidence="4 6" id="KW-1133">Transmembrane helix</keyword>
<evidence type="ECO:0000259" key="7">
    <source>
        <dbReference type="Pfam" id="PF01292"/>
    </source>
</evidence>
<comment type="subcellular location">
    <subcellularLocation>
        <location evidence="1">Cell membrane</location>
        <topology evidence="1">Multi-pass membrane protein</topology>
    </subcellularLocation>
</comment>
<dbReference type="GO" id="GO:0022904">
    <property type="term" value="P:respiratory electron transport chain"/>
    <property type="evidence" value="ECO:0007669"/>
    <property type="project" value="InterPro"/>
</dbReference>
<gene>
    <name evidence="8" type="ordered locus">Hhal_1324</name>
</gene>
<dbReference type="Gene3D" id="1.20.950.20">
    <property type="entry name" value="Transmembrane di-heme cytochromes, Chain C"/>
    <property type="match status" value="1"/>
</dbReference>
<evidence type="ECO:0000313" key="9">
    <source>
        <dbReference type="Proteomes" id="UP000000647"/>
    </source>
</evidence>
<dbReference type="KEGG" id="hha:Hhal_1324"/>
<evidence type="ECO:0000256" key="3">
    <source>
        <dbReference type="ARBA" id="ARBA00022692"/>
    </source>
</evidence>
<keyword evidence="9" id="KW-1185">Reference proteome</keyword>
<dbReference type="AlphaFoldDB" id="A1WWM9"/>
<evidence type="ECO:0000256" key="6">
    <source>
        <dbReference type="SAM" id="Phobius"/>
    </source>
</evidence>
<keyword evidence="5 6" id="KW-0472">Membrane</keyword>
<proteinExistence type="predicted"/>
<feature type="transmembrane region" description="Helical" evidence="6">
    <location>
        <begin position="192"/>
        <end position="215"/>
    </location>
</feature>
<dbReference type="InterPro" id="IPR051542">
    <property type="entry name" value="Hydrogenase_cytochrome"/>
</dbReference>